<evidence type="ECO:0000313" key="4">
    <source>
        <dbReference type="EMBL" id="MBK1855422.1"/>
    </source>
</evidence>
<dbReference type="InterPro" id="IPR006145">
    <property type="entry name" value="PsdUridine_synth_RsuA/RluA"/>
</dbReference>
<accession>A0AAE2SEB9</accession>
<feature type="domain" description="Pseudouridine synthase RsuA/RluA-like" evidence="3">
    <location>
        <begin position="17"/>
        <end position="166"/>
    </location>
</feature>
<evidence type="ECO:0000256" key="1">
    <source>
        <dbReference type="ARBA" id="ARBA00010876"/>
    </source>
</evidence>
<dbReference type="Gene3D" id="3.30.2350.10">
    <property type="entry name" value="Pseudouridine synthase"/>
    <property type="match status" value="1"/>
</dbReference>
<evidence type="ECO:0000259" key="3">
    <source>
        <dbReference type="Pfam" id="PF00849"/>
    </source>
</evidence>
<reference evidence="4" key="1">
    <citation type="submission" date="2021-01" db="EMBL/GenBank/DDBJ databases">
        <title>Modified the classification status of verrucomicrobia.</title>
        <authorList>
            <person name="Feng X."/>
        </authorList>
    </citation>
    <scope>NUCLEOTIDE SEQUENCE</scope>
    <source>
        <strain evidence="4">5K15</strain>
    </source>
</reference>
<dbReference type="InterPro" id="IPR006224">
    <property type="entry name" value="PsdUridine_synth_RluA-like_CS"/>
</dbReference>
<evidence type="ECO:0000313" key="5">
    <source>
        <dbReference type="Proteomes" id="UP000634206"/>
    </source>
</evidence>
<dbReference type="PANTHER" id="PTHR21600">
    <property type="entry name" value="MITOCHONDRIAL RNA PSEUDOURIDINE SYNTHASE"/>
    <property type="match status" value="1"/>
</dbReference>
<name>A0AAE2SEB9_9BACT</name>
<dbReference type="EMBL" id="JAENIG010000006">
    <property type="protein sequence ID" value="MBK1855422.1"/>
    <property type="molecule type" value="Genomic_DNA"/>
</dbReference>
<dbReference type="InterPro" id="IPR050188">
    <property type="entry name" value="RluA_PseudoU_synthase"/>
</dbReference>
<evidence type="ECO:0000256" key="2">
    <source>
        <dbReference type="ARBA" id="ARBA00023235"/>
    </source>
</evidence>
<comment type="similarity">
    <text evidence="1">Belongs to the pseudouridine synthase RluA family.</text>
</comment>
<dbReference type="GO" id="GO:0140098">
    <property type="term" value="F:catalytic activity, acting on RNA"/>
    <property type="evidence" value="ECO:0007669"/>
    <property type="project" value="UniProtKB-ARBA"/>
</dbReference>
<dbReference type="SUPFAM" id="SSF55120">
    <property type="entry name" value="Pseudouridine synthase"/>
    <property type="match status" value="1"/>
</dbReference>
<dbReference type="InterPro" id="IPR020103">
    <property type="entry name" value="PsdUridine_synth_cat_dom_sf"/>
</dbReference>
<dbReference type="Pfam" id="PF00849">
    <property type="entry name" value="PseudoU_synth_2"/>
    <property type="match status" value="1"/>
</dbReference>
<gene>
    <name evidence="4" type="ORF">JIN83_10660</name>
</gene>
<protein>
    <recommendedName>
        <fullName evidence="3">Pseudouridine synthase RsuA/RluA-like domain-containing protein</fullName>
    </recommendedName>
</protein>
<dbReference type="GO" id="GO:0006396">
    <property type="term" value="P:RNA processing"/>
    <property type="evidence" value="ECO:0007669"/>
    <property type="project" value="UniProtKB-ARBA"/>
</dbReference>
<dbReference type="GO" id="GO:0001522">
    <property type="term" value="P:pseudouridine synthesis"/>
    <property type="evidence" value="ECO:0007669"/>
    <property type="project" value="InterPro"/>
</dbReference>
<dbReference type="GO" id="GO:0009982">
    <property type="term" value="F:pseudouridine synthase activity"/>
    <property type="evidence" value="ECO:0007669"/>
    <property type="project" value="InterPro"/>
</dbReference>
<dbReference type="GO" id="GO:0003723">
    <property type="term" value="F:RNA binding"/>
    <property type="evidence" value="ECO:0007669"/>
    <property type="project" value="InterPro"/>
</dbReference>
<organism evidence="4 5">
    <name type="scientific">Oceaniferula flava</name>
    <dbReference type="NCBI Taxonomy" id="2800421"/>
    <lineage>
        <taxon>Bacteria</taxon>
        <taxon>Pseudomonadati</taxon>
        <taxon>Verrucomicrobiota</taxon>
        <taxon>Verrucomicrobiia</taxon>
        <taxon>Verrucomicrobiales</taxon>
        <taxon>Verrucomicrobiaceae</taxon>
        <taxon>Oceaniferula</taxon>
    </lineage>
</organism>
<proteinExistence type="inferred from homology"/>
<comment type="caution">
    <text evidence="4">The sequence shown here is derived from an EMBL/GenBank/DDBJ whole genome shotgun (WGS) entry which is preliminary data.</text>
</comment>
<dbReference type="PANTHER" id="PTHR21600:SF83">
    <property type="entry name" value="PSEUDOURIDYLATE SYNTHASE RPUSD4, MITOCHONDRIAL"/>
    <property type="match status" value="1"/>
</dbReference>
<keyword evidence="2" id="KW-0413">Isomerase</keyword>
<keyword evidence="5" id="KW-1185">Reference proteome</keyword>
<dbReference type="Proteomes" id="UP000634206">
    <property type="component" value="Unassembled WGS sequence"/>
</dbReference>
<dbReference type="PROSITE" id="PS01129">
    <property type="entry name" value="PSI_RLU"/>
    <property type="match status" value="1"/>
</dbReference>
<dbReference type="AlphaFoldDB" id="A0AAE2SEB9"/>
<sequence length="232" mass="26176">METEIPPLPILYQDDWLIAVDKPAGHLVHPADAPQDGDLVTMKILRDQIGRKVYNVHRIDRPTTGVLLFGIDSVVAKHLHRALERHEVQKTYWAVVNGIPKQNAWECREPIQKSETQPIREAHTSFRLMSSRQPNALAGEQADTLSLIEATPHTGRYHQIRRHLEHIGLPIVGDYRYGGIDRCNRLGEQLGTGSRMLLQSQGIRFCHPISNDTISIHAPVDPSFAQCFPELA</sequence>
<dbReference type="RefSeq" id="WP_309490035.1">
    <property type="nucleotide sequence ID" value="NZ_JAENIG010000006.1"/>
</dbReference>